<keyword evidence="5 6" id="KW-0472">Membrane</keyword>
<reference evidence="7 8" key="1">
    <citation type="submission" date="2019-02" db="EMBL/GenBank/DDBJ databases">
        <title>Polymorphobacter sp. isolated from the lake at the Tibet of China.</title>
        <authorList>
            <person name="Li A."/>
        </authorList>
    </citation>
    <scope>NUCLEOTIDE SEQUENCE [LARGE SCALE GENOMIC DNA]</scope>
    <source>
        <strain evidence="7 8">DJ1R-1</strain>
    </source>
</reference>
<comment type="caution">
    <text evidence="7">The sequence shown here is derived from an EMBL/GenBank/DDBJ whole genome shotgun (WGS) entry which is preliminary data.</text>
</comment>
<evidence type="ECO:0000256" key="4">
    <source>
        <dbReference type="ARBA" id="ARBA00022989"/>
    </source>
</evidence>
<evidence type="ECO:0000313" key="8">
    <source>
        <dbReference type="Proteomes" id="UP000297737"/>
    </source>
</evidence>
<dbReference type="Pfam" id="PF13520">
    <property type="entry name" value="AA_permease_2"/>
    <property type="match status" value="1"/>
</dbReference>
<name>A0A4Y9ELG7_9SPHN</name>
<proteinExistence type="predicted"/>
<feature type="transmembrane region" description="Helical" evidence="6">
    <location>
        <begin position="189"/>
        <end position="212"/>
    </location>
</feature>
<feature type="transmembrane region" description="Helical" evidence="6">
    <location>
        <begin position="121"/>
        <end position="145"/>
    </location>
</feature>
<evidence type="ECO:0000256" key="2">
    <source>
        <dbReference type="ARBA" id="ARBA00022475"/>
    </source>
</evidence>
<dbReference type="AlphaFoldDB" id="A0A4Y9ELG7"/>
<dbReference type="RefSeq" id="WP_135245471.1">
    <property type="nucleotide sequence ID" value="NZ_SIHO01000002.1"/>
</dbReference>
<feature type="transmembrane region" description="Helical" evidence="6">
    <location>
        <begin position="233"/>
        <end position="255"/>
    </location>
</feature>
<dbReference type="GO" id="GO:0005886">
    <property type="term" value="C:plasma membrane"/>
    <property type="evidence" value="ECO:0007669"/>
    <property type="project" value="UniProtKB-SubCell"/>
</dbReference>
<dbReference type="PIRSF" id="PIRSF006060">
    <property type="entry name" value="AA_transporter"/>
    <property type="match status" value="1"/>
</dbReference>
<evidence type="ECO:0000256" key="3">
    <source>
        <dbReference type="ARBA" id="ARBA00022692"/>
    </source>
</evidence>
<feature type="transmembrane region" description="Helical" evidence="6">
    <location>
        <begin position="350"/>
        <end position="371"/>
    </location>
</feature>
<feature type="transmembrane region" description="Helical" evidence="6">
    <location>
        <begin position="415"/>
        <end position="431"/>
    </location>
</feature>
<comment type="subcellular location">
    <subcellularLocation>
        <location evidence="1">Cell membrane</location>
        <topology evidence="1">Multi-pass membrane protein</topology>
    </subcellularLocation>
</comment>
<keyword evidence="4 6" id="KW-1133">Transmembrane helix</keyword>
<dbReference type="InterPro" id="IPR002293">
    <property type="entry name" value="AA/rel_permease1"/>
</dbReference>
<evidence type="ECO:0000256" key="5">
    <source>
        <dbReference type="ARBA" id="ARBA00023136"/>
    </source>
</evidence>
<dbReference type="InterPro" id="IPR050367">
    <property type="entry name" value="APC_superfamily"/>
</dbReference>
<dbReference type="Gene3D" id="1.20.1740.10">
    <property type="entry name" value="Amino acid/polyamine transporter I"/>
    <property type="match status" value="1"/>
</dbReference>
<dbReference type="GO" id="GO:0022857">
    <property type="term" value="F:transmembrane transporter activity"/>
    <property type="evidence" value="ECO:0007669"/>
    <property type="project" value="InterPro"/>
</dbReference>
<keyword evidence="8" id="KW-1185">Reference proteome</keyword>
<dbReference type="PANTHER" id="PTHR42770">
    <property type="entry name" value="AMINO ACID TRANSPORTER-RELATED"/>
    <property type="match status" value="1"/>
</dbReference>
<keyword evidence="3 6" id="KW-0812">Transmembrane</keyword>
<feature type="transmembrane region" description="Helical" evidence="6">
    <location>
        <begin position="391"/>
        <end position="409"/>
    </location>
</feature>
<feature type="transmembrane region" description="Helical" evidence="6">
    <location>
        <begin position="322"/>
        <end position="344"/>
    </location>
</feature>
<keyword evidence="2" id="KW-1003">Cell membrane</keyword>
<gene>
    <name evidence="7" type="ORF">EUV02_06595</name>
</gene>
<evidence type="ECO:0000256" key="1">
    <source>
        <dbReference type="ARBA" id="ARBA00004651"/>
    </source>
</evidence>
<dbReference type="OrthoDB" id="9762947at2"/>
<feature type="transmembrane region" description="Helical" evidence="6">
    <location>
        <begin position="92"/>
        <end position="115"/>
    </location>
</feature>
<feature type="transmembrane region" description="Helical" evidence="6">
    <location>
        <begin position="47"/>
        <end position="71"/>
    </location>
</feature>
<sequence length="439" mass="46185">MSTPAKGQLLRVLGPGFALAVVIGGIIGSGIMRSPGLVAAAIPDPTLIMLAWAAGGLLVLVYAFPTVELAASMPHAGGPYVFAERAYGPLTGLIVGWSDWLQGTISTAFMAVVFAEYVQRLGFGTGLPTGLIAVIEVLVLGLINLSGTRLSGMTQNIGSFLKALALIALIIAIFGFTDAAPAPAHPVSFSNAMTFAGIITAARLITGTYGGWQGAVYFLEEVKSAERNVVRATFGGILLVMAIYLLVNAALLHALPLDVLAKSNLPVADAAAIVAGPWGDTIITALAVLSVFTIANLQVMMQPRVLLGMARSRLLPDVFTRVSANGTPVPGVIFSTGLIALLAGTGSFQLLVNIYAPMVTLMFAILGFAAIRMRRIEPGLARPYKMPLFPLPALIAGGVNAMFTVLFFVEDMDNARWSLLLLALPLPYYFWRKSKVVSA</sequence>
<feature type="transmembrane region" description="Helical" evidence="6">
    <location>
        <begin position="12"/>
        <end position="32"/>
    </location>
</feature>
<accession>A0A4Y9ELG7</accession>
<organism evidence="7 8">
    <name type="scientific">Glacieibacterium arshaanense</name>
    <dbReference type="NCBI Taxonomy" id="2511025"/>
    <lineage>
        <taxon>Bacteria</taxon>
        <taxon>Pseudomonadati</taxon>
        <taxon>Pseudomonadota</taxon>
        <taxon>Alphaproteobacteria</taxon>
        <taxon>Sphingomonadales</taxon>
        <taxon>Sphingosinicellaceae</taxon>
        <taxon>Glacieibacterium</taxon>
    </lineage>
</organism>
<evidence type="ECO:0000313" key="7">
    <source>
        <dbReference type="EMBL" id="TFU02877.1"/>
    </source>
</evidence>
<dbReference type="Proteomes" id="UP000297737">
    <property type="component" value="Unassembled WGS sequence"/>
</dbReference>
<dbReference type="PANTHER" id="PTHR42770:SF7">
    <property type="entry name" value="MEMBRANE PROTEIN"/>
    <property type="match status" value="1"/>
</dbReference>
<evidence type="ECO:0000256" key="6">
    <source>
        <dbReference type="SAM" id="Phobius"/>
    </source>
</evidence>
<protein>
    <submittedName>
        <fullName evidence="7">Amino acid permease</fullName>
    </submittedName>
</protein>
<feature type="transmembrane region" description="Helical" evidence="6">
    <location>
        <begin position="157"/>
        <end position="177"/>
    </location>
</feature>
<dbReference type="EMBL" id="SIHO01000002">
    <property type="protein sequence ID" value="TFU02877.1"/>
    <property type="molecule type" value="Genomic_DNA"/>
</dbReference>